<evidence type="ECO:0000313" key="1">
    <source>
        <dbReference type="EMBL" id="GAA1231411.1"/>
    </source>
</evidence>
<keyword evidence="2" id="KW-1185">Reference proteome</keyword>
<name>A0ABN1W1M6_9ACTN</name>
<reference evidence="1 2" key="1">
    <citation type="journal article" date="2019" name="Int. J. Syst. Evol. Microbiol.">
        <title>The Global Catalogue of Microorganisms (GCM) 10K type strain sequencing project: providing services to taxonomists for standard genome sequencing and annotation.</title>
        <authorList>
            <consortium name="The Broad Institute Genomics Platform"/>
            <consortium name="The Broad Institute Genome Sequencing Center for Infectious Disease"/>
            <person name="Wu L."/>
            <person name="Ma J."/>
        </authorList>
    </citation>
    <scope>NUCLEOTIDE SEQUENCE [LARGE SCALE GENOMIC DNA]</scope>
    <source>
        <strain evidence="1 2">JCM 13004</strain>
    </source>
</reference>
<sequence>MTVFVCSACGLAITGPLTELTEMPARPGDQGYRKADGSRRATATMPLGFFAREPEPWGAPLVPTDECREVFPGGPCLGDPDGDRFLVSAGPRNTVVLHPDDARGLRKDTDCTRHSSGCCGLHGHAGMNRQCPCGAHVGTLINDCNTAYELHLEPTQVRLIAD</sequence>
<proteinExistence type="predicted"/>
<accession>A0ABN1W1M6</accession>
<protein>
    <submittedName>
        <fullName evidence="1">Uncharacterized protein</fullName>
    </submittedName>
</protein>
<organism evidence="1 2">
    <name type="scientific">Kitasatospora nipponensis</name>
    <dbReference type="NCBI Taxonomy" id="258049"/>
    <lineage>
        <taxon>Bacteria</taxon>
        <taxon>Bacillati</taxon>
        <taxon>Actinomycetota</taxon>
        <taxon>Actinomycetes</taxon>
        <taxon>Kitasatosporales</taxon>
        <taxon>Streptomycetaceae</taxon>
        <taxon>Kitasatospora</taxon>
    </lineage>
</organism>
<dbReference type="Proteomes" id="UP001500037">
    <property type="component" value="Unassembled WGS sequence"/>
</dbReference>
<comment type="caution">
    <text evidence="1">The sequence shown here is derived from an EMBL/GenBank/DDBJ whole genome shotgun (WGS) entry which is preliminary data.</text>
</comment>
<gene>
    <name evidence="1" type="ORF">GCM10009665_22180</name>
</gene>
<dbReference type="EMBL" id="BAAALF010000028">
    <property type="protein sequence ID" value="GAA1231411.1"/>
    <property type="molecule type" value="Genomic_DNA"/>
</dbReference>
<evidence type="ECO:0000313" key="2">
    <source>
        <dbReference type="Proteomes" id="UP001500037"/>
    </source>
</evidence>